<evidence type="ECO:0008006" key="5">
    <source>
        <dbReference type="Google" id="ProtNLM"/>
    </source>
</evidence>
<dbReference type="EMBL" id="JAHUZN010000001">
    <property type="protein sequence ID" value="KAG8503554.1"/>
    <property type="molecule type" value="Genomic_DNA"/>
</dbReference>
<feature type="domain" description="Reverse transcriptase zinc-binding" evidence="2">
    <location>
        <begin position="5"/>
        <end position="60"/>
    </location>
</feature>
<dbReference type="PANTHER" id="PTHR47074:SF48">
    <property type="entry name" value="POLYNUCLEOTIDYL TRANSFERASE, RIBONUCLEASE H-LIKE SUPERFAMILY PROTEIN"/>
    <property type="match status" value="1"/>
</dbReference>
<reference evidence="3 4" key="1">
    <citation type="journal article" date="2021" name="bioRxiv">
        <title>The Gossypium anomalum genome as a resource for cotton improvement and evolutionary analysis of hybrid incompatibility.</title>
        <authorList>
            <person name="Grover C.E."/>
            <person name="Yuan D."/>
            <person name="Arick M.A."/>
            <person name="Miller E.R."/>
            <person name="Hu G."/>
            <person name="Peterson D.G."/>
            <person name="Wendel J.F."/>
            <person name="Udall J.A."/>
        </authorList>
    </citation>
    <scope>NUCLEOTIDE SEQUENCE [LARGE SCALE GENOMIC DNA]</scope>
    <source>
        <strain evidence="3">JFW-Udall</strain>
        <tissue evidence="3">Leaf</tissue>
    </source>
</reference>
<feature type="domain" description="RNase H type-1" evidence="1">
    <location>
        <begin position="124"/>
        <end position="221"/>
    </location>
</feature>
<organism evidence="3 4">
    <name type="scientific">Gossypium anomalum</name>
    <dbReference type="NCBI Taxonomy" id="47600"/>
    <lineage>
        <taxon>Eukaryota</taxon>
        <taxon>Viridiplantae</taxon>
        <taxon>Streptophyta</taxon>
        <taxon>Embryophyta</taxon>
        <taxon>Tracheophyta</taxon>
        <taxon>Spermatophyta</taxon>
        <taxon>Magnoliopsida</taxon>
        <taxon>eudicotyledons</taxon>
        <taxon>Gunneridae</taxon>
        <taxon>Pentapetalae</taxon>
        <taxon>rosids</taxon>
        <taxon>malvids</taxon>
        <taxon>Malvales</taxon>
        <taxon>Malvaceae</taxon>
        <taxon>Malvoideae</taxon>
        <taxon>Gossypium</taxon>
    </lineage>
</organism>
<dbReference type="Proteomes" id="UP000701853">
    <property type="component" value="Chromosome 1"/>
</dbReference>
<evidence type="ECO:0000259" key="2">
    <source>
        <dbReference type="Pfam" id="PF13966"/>
    </source>
</evidence>
<keyword evidence="4" id="KW-1185">Reference proteome</keyword>
<dbReference type="OrthoDB" id="990095at2759"/>
<dbReference type="InterPro" id="IPR052929">
    <property type="entry name" value="RNase_H-like_EbsB-rel"/>
</dbReference>
<dbReference type="GO" id="GO:0004523">
    <property type="term" value="F:RNA-DNA hybrid ribonuclease activity"/>
    <property type="evidence" value="ECO:0007669"/>
    <property type="project" value="InterPro"/>
</dbReference>
<sequence length="226" mass="25252">MEVEMLPKIHVFCWRVGHNILSTYANISSIWQNFKKDCPKCGAKKETFIHALKDCPMARTILILGGFNNRLLGRRGRRKSGLGKGKNLYHDFKIHNLVNNSMLTITLAYKKWEKPSYGYAKIKFDASVSYGKVGFGVIVKESDGFMLGGSGGFKDKIITIECAELVAFEESLKVASAINILKSMFESDCASLVNRVDNRGKDITILGSQINEAYKNLDKFVLANVV</sequence>
<protein>
    <recommendedName>
        <fullName evidence="5">RNase H type-1 domain-containing protein</fullName>
    </recommendedName>
</protein>
<evidence type="ECO:0000259" key="1">
    <source>
        <dbReference type="Pfam" id="PF13456"/>
    </source>
</evidence>
<dbReference type="GO" id="GO:0003676">
    <property type="term" value="F:nucleic acid binding"/>
    <property type="evidence" value="ECO:0007669"/>
    <property type="project" value="InterPro"/>
</dbReference>
<dbReference type="PANTHER" id="PTHR47074">
    <property type="entry name" value="BNAC02G40300D PROTEIN"/>
    <property type="match status" value="1"/>
</dbReference>
<name>A0A8J6A2K6_9ROSI</name>
<comment type="caution">
    <text evidence="3">The sequence shown here is derived from an EMBL/GenBank/DDBJ whole genome shotgun (WGS) entry which is preliminary data.</text>
</comment>
<dbReference type="InterPro" id="IPR002156">
    <property type="entry name" value="RNaseH_domain"/>
</dbReference>
<accession>A0A8J6A2K6</accession>
<gene>
    <name evidence="3" type="ORF">CXB51_001535</name>
</gene>
<proteinExistence type="predicted"/>
<dbReference type="InterPro" id="IPR026960">
    <property type="entry name" value="RVT-Znf"/>
</dbReference>
<evidence type="ECO:0000313" key="4">
    <source>
        <dbReference type="Proteomes" id="UP000701853"/>
    </source>
</evidence>
<dbReference type="Pfam" id="PF13966">
    <property type="entry name" value="zf-RVT"/>
    <property type="match status" value="1"/>
</dbReference>
<evidence type="ECO:0000313" key="3">
    <source>
        <dbReference type="EMBL" id="KAG8503554.1"/>
    </source>
</evidence>
<dbReference type="AlphaFoldDB" id="A0A8J6A2K6"/>
<dbReference type="Pfam" id="PF13456">
    <property type="entry name" value="RVT_3"/>
    <property type="match status" value="1"/>
</dbReference>